<dbReference type="Gene3D" id="3.30.50.20">
    <property type="entry name" value="prophage-derive protein ybcO"/>
    <property type="match status" value="1"/>
</dbReference>
<dbReference type="RefSeq" id="WP_145145536.1">
    <property type="nucleotide sequence ID" value="NZ_VLKY01000021.1"/>
</dbReference>
<sequence>MKIVSKKLRDSARDQDCTLRLDGCRFSPEFTVLCHLPVGMKGVGLKSPDLFAVFGCDHCHAVIDGRAQGHYTEADLLRALAETQMIWVRMGLLKIQGVAA</sequence>
<gene>
    <name evidence="1" type="ORF">IQ22_04247</name>
</gene>
<protein>
    <submittedName>
        <fullName evidence="1">Uncharacterized protein DUF1364</fullName>
    </submittedName>
</protein>
<dbReference type="InterPro" id="IPR010774">
    <property type="entry name" value="YbcO"/>
</dbReference>
<keyword evidence="2" id="KW-1185">Reference proteome</keyword>
<reference evidence="1 2" key="1">
    <citation type="journal article" date="2015" name="Stand. Genomic Sci.">
        <title>Genomic Encyclopedia of Bacterial and Archaeal Type Strains, Phase III: the genomes of soil and plant-associated and newly described type strains.</title>
        <authorList>
            <person name="Whitman W.B."/>
            <person name="Woyke T."/>
            <person name="Klenk H.P."/>
            <person name="Zhou Y."/>
            <person name="Lilburn T.G."/>
            <person name="Beck B.J."/>
            <person name="De Vos P."/>
            <person name="Vandamme P."/>
            <person name="Eisen J.A."/>
            <person name="Garrity G."/>
            <person name="Hugenholtz P."/>
            <person name="Kyrpides N.C."/>
        </authorList>
    </citation>
    <scope>NUCLEOTIDE SEQUENCE [LARGE SCALE GENOMIC DNA]</scope>
    <source>
        <strain evidence="1 2">CGMCC 1.6858</strain>
    </source>
</reference>
<dbReference type="OrthoDB" id="7068425at2"/>
<organism evidence="1 2">
    <name type="scientific">Pseudomonas duriflava</name>
    <dbReference type="NCBI Taxonomy" id="459528"/>
    <lineage>
        <taxon>Bacteria</taxon>
        <taxon>Pseudomonadati</taxon>
        <taxon>Pseudomonadota</taxon>
        <taxon>Gammaproteobacteria</taxon>
        <taxon>Pseudomonadales</taxon>
        <taxon>Pseudomonadaceae</taxon>
        <taxon>Pseudomonas</taxon>
    </lineage>
</organism>
<dbReference type="Proteomes" id="UP000316905">
    <property type="component" value="Unassembled WGS sequence"/>
</dbReference>
<name>A0A562PUF9_9PSED</name>
<evidence type="ECO:0000313" key="1">
    <source>
        <dbReference type="EMBL" id="TWI48054.1"/>
    </source>
</evidence>
<dbReference type="EMBL" id="VLKY01000021">
    <property type="protein sequence ID" value="TWI48054.1"/>
    <property type="molecule type" value="Genomic_DNA"/>
</dbReference>
<dbReference type="AlphaFoldDB" id="A0A562PUF9"/>
<proteinExistence type="predicted"/>
<accession>A0A562PUF9</accession>
<evidence type="ECO:0000313" key="2">
    <source>
        <dbReference type="Proteomes" id="UP000316905"/>
    </source>
</evidence>
<comment type="caution">
    <text evidence="1">The sequence shown here is derived from an EMBL/GenBank/DDBJ whole genome shotgun (WGS) entry which is preliminary data.</text>
</comment>
<dbReference type="Pfam" id="PF07102">
    <property type="entry name" value="YbcO"/>
    <property type="match status" value="1"/>
</dbReference>